<evidence type="ECO:0000313" key="5">
    <source>
        <dbReference type="Proteomes" id="UP000800235"/>
    </source>
</evidence>
<dbReference type="Pfam" id="PF07859">
    <property type="entry name" value="Abhydrolase_3"/>
    <property type="match status" value="1"/>
</dbReference>
<evidence type="ECO:0000256" key="2">
    <source>
        <dbReference type="SAM" id="Coils"/>
    </source>
</evidence>
<evidence type="ECO:0000313" key="4">
    <source>
        <dbReference type="EMBL" id="KAF2421133.1"/>
    </source>
</evidence>
<gene>
    <name evidence="4" type="ORF">EJ08DRAFT_702112</name>
</gene>
<accession>A0A9P4NHD2</accession>
<feature type="domain" description="Alpha/beta hydrolase fold-3" evidence="3">
    <location>
        <begin position="41"/>
        <end position="156"/>
    </location>
</feature>
<comment type="caution">
    <text evidence="4">The sequence shown here is derived from an EMBL/GenBank/DDBJ whole genome shotgun (WGS) entry which is preliminary data.</text>
</comment>
<dbReference type="InterPro" id="IPR029058">
    <property type="entry name" value="AB_hydrolase_fold"/>
</dbReference>
<dbReference type="EMBL" id="MU007101">
    <property type="protein sequence ID" value="KAF2421133.1"/>
    <property type="molecule type" value="Genomic_DNA"/>
</dbReference>
<evidence type="ECO:0000259" key="3">
    <source>
        <dbReference type="Pfam" id="PF07859"/>
    </source>
</evidence>
<dbReference type="PANTHER" id="PTHR48081:SF8">
    <property type="entry name" value="ALPHA_BETA HYDROLASE FOLD-3 DOMAIN-CONTAINING PROTEIN-RELATED"/>
    <property type="match status" value="1"/>
</dbReference>
<dbReference type="InterPro" id="IPR013094">
    <property type="entry name" value="AB_hydrolase_3"/>
</dbReference>
<dbReference type="OrthoDB" id="5396420at2759"/>
<dbReference type="InterPro" id="IPR050300">
    <property type="entry name" value="GDXG_lipolytic_enzyme"/>
</dbReference>
<keyword evidence="1" id="KW-0378">Hydrolase</keyword>
<proteinExistence type="predicted"/>
<dbReference type="Gene3D" id="3.40.50.1820">
    <property type="entry name" value="alpha/beta hydrolase"/>
    <property type="match status" value="1"/>
</dbReference>
<protein>
    <submittedName>
        <fullName evidence="4">Alpha/beta-hydrolase</fullName>
    </submittedName>
</protein>
<name>A0A9P4NHD2_9PEZI</name>
<keyword evidence="5" id="KW-1185">Reference proteome</keyword>
<dbReference type="SUPFAM" id="SSF53474">
    <property type="entry name" value="alpha/beta-Hydrolases"/>
    <property type="match status" value="1"/>
</dbReference>
<evidence type="ECO:0000256" key="1">
    <source>
        <dbReference type="ARBA" id="ARBA00022801"/>
    </source>
</evidence>
<reference evidence="4" key="1">
    <citation type="journal article" date="2020" name="Stud. Mycol.">
        <title>101 Dothideomycetes genomes: a test case for predicting lifestyles and emergence of pathogens.</title>
        <authorList>
            <person name="Haridas S."/>
            <person name="Albert R."/>
            <person name="Binder M."/>
            <person name="Bloem J."/>
            <person name="Labutti K."/>
            <person name="Salamov A."/>
            <person name="Andreopoulos B."/>
            <person name="Baker S."/>
            <person name="Barry K."/>
            <person name="Bills G."/>
            <person name="Bluhm B."/>
            <person name="Cannon C."/>
            <person name="Castanera R."/>
            <person name="Culley D."/>
            <person name="Daum C."/>
            <person name="Ezra D."/>
            <person name="Gonzalez J."/>
            <person name="Henrissat B."/>
            <person name="Kuo A."/>
            <person name="Liang C."/>
            <person name="Lipzen A."/>
            <person name="Lutzoni F."/>
            <person name="Magnuson J."/>
            <person name="Mondo S."/>
            <person name="Nolan M."/>
            <person name="Ohm R."/>
            <person name="Pangilinan J."/>
            <person name="Park H.-J."/>
            <person name="Ramirez L."/>
            <person name="Alfaro M."/>
            <person name="Sun H."/>
            <person name="Tritt A."/>
            <person name="Yoshinaga Y."/>
            <person name="Zwiers L.-H."/>
            <person name="Turgeon B."/>
            <person name="Goodwin S."/>
            <person name="Spatafora J."/>
            <person name="Crous P."/>
            <person name="Grigoriev I."/>
        </authorList>
    </citation>
    <scope>NUCLEOTIDE SEQUENCE</scope>
    <source>
        <strain evidence="4">CBS 130266</strain>
    </source>
</reference>
<dbReference type="Proteomes" id="UP000800235">
    <property type="component" value="Unassembled WGS sequence"/>
</dbReference>
<dbReference type="PANTHER" id="PTHR48081">
    <property type="entry name" value="AB HYDROLASE SUPERFAMILY PROTEIN C4A8.06C"/>
    <property type="match status" value="1"/>
</dbReference>
<dbReference type="GO" id="GO:0016787">
    <property type="term" value="F:hydrolase activity"/>
    <property type="evidence" value="ECO:0007669"/>
    <property type="project" value="UniProtKB-KW"/>
</dbReference>
<feature type="coiled-coil region" evidence="2">
    <location>
        <begin position="303"/>
        <end position="337"/>
    </location>
</feature>
<organism evidence="4 5">
    <name type="scientific">Tothia fuscella</name>
    <dbReference type="NCBI Taxonomy" id="1048955"/>
    <lineage>
        <taxon>Eukaryota</taxon>
        <taxon>Fungi</taxon>
        <taxon>Dikarya</taxon>
        <taxon>Ascomycota</taxon>
        <taxon>Pezizomycotina</taxon>
        <taxon>Dothideomycetes</taxon>
        <taxon>Pleosporomycetidae</taxon>
        <taxon>Venturiales</taxon>
        <taxon>Cylindrosympodiaceae</taxon>
        <taxon>Tothia</taxon>
    </lineage>
</organism>
<sequence>MGPAVLAIIYPPLVQQPNPSPIIIYLPTGPILKDAHPVDDAQIITALSAASNATIVRVNYRLGNGVRFPTPIHDALAGYDWVRQNLSAKLTPNGQASGTSPKIGVCGQLLGGTLAASLGLTESRLGENGVSAVALNSPIVDWIFPEDPELSNKNEVDDESGDLVEDEPVSWTPMKKMMKKPKKKLSWELYGNNPALPTSALITARHAFFRKPANYFDTFASPILFFRSPGADVPTPIVNGSDADDSSSLDQVPTIRRKVHRVFPPTGSALRLPEMRISTGSGSPLFDQNEEMVRLLRRSVLRKHTASRKFDQFEDDLEEAQKELVEMALAEAEKKVEFHVPANTGLWGLPGDLTWRNEVNEVGAWFRRVLS</sequence>
<dbReference type="AlphaFoldDB" id="A0A9P4NHD2"/>
<keyword evidence="2" id="KW-0175">Coiled coil</keyword>